<dbReference type="PANTHER" id="PTHR43656:SF5">
    <property type="entry name" value="NADH:FLAVIN OXIDOREDUCTASE_NADH OXIDASE N-TERMINAL DOMAIN-CONTAINING PROTEIN"/>
    <property type="match status" value="1"/>
</dbReference>
<reference evidence="6 7" key="1">
    <citation type="submission" date="2018-05" db="EMBL/GenBank/DDBJ databases">
        <title>Genome sequencing and assembly of the regulated plant pathogen Lachnellula willkommii and related sister species for the development of diagnostic species identification markers.</title>
        <authorList>
            <person name="Giroux E."/>
            <person name="Bilodeau G."/>
        </authorList>
    </citation>
    <scope>NUCLEOTIDE SEQUENCE [LARGE SCALE GENOMIC DNA]</scope>
    <source>
        <strain evidence="6 7">CBS 160.35</strain>
    </source>
</reference>
<keyword evidence="3" id="KW-0288">FMN</keyword>
<keyword evidence="2" id="KW-0285">Flavoprotein</keyword>
<evidence type="ECO:0000259" key="5">
    <source>
        <dbReference type="Pfam" id="PF00724"/>
    </source>
</evidence>
<evidence type="ECO:0000313" key="7">
    <source>
        <dbReference type="Proteomes" id="UP000443090"/>
    </source>
</evidence>
<dbReference type="PANTHER" id="PTHR43656">
    <property type="entry name" value="BINDING OXIDOREDUCTASE, PUTATIVE (AFU_ORTHOLOGUE AFUA_2G08260)-RELATED"/>
    <property type="match status" value="1"/>
</dbReference>
<evidence type="ECO:0000256" key="3">
    <source>
        <dbReference type="ARBA" id="ARBA00022643"/>
    </source>
</evidence>
<accession>A0A8H8RG49</accession>
<keyword evidence="7" id="KW-1185">Reference proteome</keyword>
<gene>
    <name evidence="6" type="primary">nadA_3</name>
    <name evidence="6" type="ORF">LOCC1_G007650</name>
</gene>
<feature type="domain" description="NADH:flavin oxidoreductase/NADH oxidase N-terminal" evidence="5">
    <location>
        <begin position="19"/>
        <end position="284"/>
    </location>
</feature>
<dbReference type="InterPro" id="IPR013785">
    <property type="entry name" value="Aldolase_TIM"/>
</dbReference>
<keyword evidence="4" id="KW-0560">Oxidoreductase</keyword>
<comment type="caution">
    <text evidence="6">The sequence shown here is derived from an EMBL/GenBank/DDBJ whole genome shotgun (WGS) entry which is preliminary data.</text>
</comment>
<dbReference type="Proteomes" id="UP000443090">
    <property type="component" value="Unassembled WGS sequence"/>
</dbReference>
<organism evidence="6 7">
    <name type="scientific">Lachnellula occidentalis</name>
    <dbReference type="NCBI Taxonomy" id="215460"/>
    <lineage>
        <taxon>Eukaryota</taxon>
        <taxon>Fungi</taxon>
        <taxon>Dikarya</taxon>
        <taxon>Ascomycota</taxon>
        <taxon>Pezizomycotina</taxon>
        <taxon>Leotiomycetes</taxon>
        <taxon>Helotiales</taxon>
        <taxon>Lachnaceae</taxon>
        <taxon>Lachnellula</taxon>
    </lineage>
</organism>
<evidence type="ECO:0000256" key="4">
    <source>
        <dbReference type="ARBA" id="ARBA00023002"/>
    </source>
</evidence>
<proteinExistence type="inferred from homology"/>
<dbReference type="InterPro" id="IPR051799">
    <property type="entry name" value="NADH_flavin_oxidoreductase"/>
</dbReference>
<dbReference type="EMBL" id="QGMI01001277">
    <property type="protein sequence ID" value="TVY33894.1"/>
    <property type="molecule type" value="Genomic_DNA"/>
</dbReference>
<dbReference type="SUPFAM" id="SSF51395">
    <property type="entry name" value="FMN-linked oxidoreductases"/>
    <property type="match status" value="1"/>
</dbReference>
<sequence length="435" mass="47803">MADRKLSDSLVLPNSKREAKNRLLKAPMTERLATWDKDDHNQSGIPTPELVSLYRTWGNGDIGIIVSGNIMIDRNHIEVPGNVILEDSSGGRIEKLNEVVVAAQEHGSLCVAQLNHPGRQINSLLQPNPVSCSAIQLEGEKVGMTFGKPTALTKAGISKIVEQFAESSRLCHKAGFDGVQLHGAHGYLIGQFLSKRTNIRTDEYNGSITNRARFLFEIVEAIKSKVDDARFSISVKLNSVEFMDGFTLEDCRDLCVQLQEAKVDFVELSGGTYEELEFSHKRESTIKREAFFFEFAKLITPVLDEKKTLVYLTGGFRSSKGMQAALVEKYARGAGWEDHPISTVSADPYLGTKFLTDISASAPKEKVPEPLSILASGINMTRIAKGQVLLDLASSEDIDRLLKAVSTWLEMAAANAKKGICLPGYCEVPDARQDA</sequence>
<dbReference type="GO" id="GO:0016491">
    <property type="term" value="F:oxidoreductase activity"/>
    <property type="evidence" value="ECO:0007669"/>
    <property type="project" value="UniProtKB-KW"/>
</dbReference>
<protein>
    <submittedName>
        <fullName evidence="6">NADH-dependent flavin oxidoreductase</fullName>
    </submittedName>
</protein>
<evidence type="ECO:0000256" key="2">
    <source>
        <dbReference type="ARBA" id="ARBA00022630"/>
    </source>
</evidence>
<dbReference type="Gene3D" id="3.20.20.70">
    <property type="entry name" value="Aldolase class I"/>
    <property type="match status" value="1"/>
</dbReference>
<evidence type="ECO:0000313" key="6">
    <source>
        <dbReference type="EMBL" id="TVY33894.1"/>
    </source>
</evidence>
<dbReference type="Pfam" id="PF00724">
    <property type="entry name" value="Oxidored_FMN"/>
    <property type="match status" value="1"/>
</dbReference>
<name>A0A8H8RG49_9HELO</name>
<comment type="similarity">
    <text evidence="1">Belongs to the NADH:flavin oxidoreductase/NADH oxidase family.</text>
</comment>
<dbReference type="InterPro" id="IPR001155">
    <property type="entry name" value="OxRdtase_FMN_N"/>
</dbReference>
<evidence type="ECO:0000256" key="1">
    <source>
        <dbReference type="ARBA" id="ARBA00005979"/>
    </source>
</evidence>
<dbReference type="OrthoDB" id="1663137at2759"/>
<feature type="non-terminal residue" evidence="6">
    <location>
        <position position="1"/>
    </location>
</feature>
<dbReference type="AlphaFoldDB" id="A0A8H8RG49"/>
<dbReference type="GO" id="GO:0010181">
    <property type="term" value="F:FMN binding"/>
    <property type="evidence" value="ECO:0007669"/>
    <property type="project" value="InterPro"/>
</dbReference>